<dbReference type="InterPro" id="IPR050984">
    <property type="entry name" value="Gfo/Idh/MocA_domain"/>
</dbReference>
<proteinExistence type="inferred from homology"/>
<evidence type="ECO:0000259" key="3">
    <source>
        <dbReference type="Pfam" id="PF01408"/>
    </source>
</evidence>
<dbReference type="GO" id="GO:0000166">
    <property type="term" value="F:nucleotide binding"/>
    <property type="evidence" value="ECO:0007669"/>
    <property type="project" value="InterPro"/>
</dbReference>
<evidence type="ECO:0000256" key="1">
    <source>
        <dbReference type="ARBA" id="ARBA00010928"/>
    </source>
</evidence>
<dbReference type="InterPro" id="IPR055170">
    <property type="entry name" value="GFO_IDH_MocA-like_dom"/>
</dbReference>
<protein>
    <submittedName>
        <fullName evidence="5">Predicted dehydrogenase</fullName>
    </submittedName>
</protein>
<dbReference type="SUPFAM" id="SSF51735">
    <property type="entry name" value="NAD(P)-binding Rossmann-fold domains"/>
    <property type="match status" value="1"/>
</dbReference>
<evidence type="ECO:0000313" key="6">
    <source>
        <dbReference type="Proteomes" id="UP000324781"/>
    </source>
</evidence>
<organism evidence="5 6">
    <name type="scientific">Thermoclostridium caenicola</name>
    <dbReference type="NCBI Taxonomy" id="659425"/>
    <lineage>
        <taxon>Bacteria</taxon>
        <taxon>Bacillati</taxon>
        <taxon>Bacillota</taxon>
        <taxon>Clostridia</taxon>
        <taxon>Eubacteriales</taxon>
        <taxon>Oscillospiraceae</taxon>
        <taxon>Thermoclostridium</taxon>
    </lineage>
</organism>
<evidence type="ECO:0000259" key="4">
    <source>
        <dbReference type="Pfam" id="PF22725"/>
    </source>
</evidence>
<evidence type="ECO:0000313" key="5">
    <source>
        <dbReference type="EMBL" id="SHI36909.1"/>
    </source>
</evidence>
<reference evidence="5 6" key="1">
    <citation type="submission" date="2016-11" db="EMBL/GenBank/DDBJ databases">
        <authorList>
            <person name="Varghese N."/>
            <person name="Submissions S."/>
        </authorList>
    </citation>
    <scope>NUCLEOTIDE SEQUENCE [LARGE SCALE GENOMIC DNA]</scope>
    <source>
        <strain evidence="5 6">DSM 19027</strain>
    </source>
</reference>
<comment type="similarity">
    <text evidence="1">Belongs to the Gfo/Idh/MocA family.</text>
</comment>
<feature type="domain" description="GFO/IDH/MocA-like oxidoreductase" evidence="4">
    <location>
        <begin position="133"/>
        <end position="248"/>
    </location>
</feature>
<dbReference type="Pfam" id="PF22725">
    <property type="entry name" value="GFO_IDH_MocA_C3"/>
    <property type="match status" value="1"/>
</dbReference>
<feature type="domain" description="Gfo/Idh/MocA-like oxidoreductase N-terminal" evidence="3">
    <location>
        <begin position="7"/>
        <end position="121"/>
    </location>
</feature>
<dbReference type="InterPro" id="IPR000683">
    <property type="entry name" value="Gfo/Idh/MocA-like_OxRdtase_N"/>
</dbReference>
<keyword evidence="2" id="KW-0560">Oxidoreductase</keyword>
<dbReference type="PANTHER" id="PTHR22604:SF105">
    <property type="entry name" value="TRANS-1,2-DIHYDROBENZENE-1,2-DIOL DEHYDROGENASE"/>
    <property type="match status" value="1"/>
</dbReference>
<gene>
    <name evidence="5" type="ORF">SAMN05444373_100169</name>
</gene>
<evidence type="ECO:0000256" key="2">
    <source>
        <dbReference type="ARBA" id="ARBA00023002"/>
    </source>
</evidence>
<dbReference type="GO" id="GO:0016491">
    <property type="term" value="F:oxidoreductase activity"/>
    <property type="evidence" value="ECO:0007669"/>
    <property type="project" value="UniProtKB-KW"/>
</dbReference>
<dbReference type="OrthoDB" id="9783105at2"/>
<dbReference type="Pfam" id="PF01408">
    <property type="entry name" value="GFO_IDH_MocA"/>
    <property type="match status" value="1"/>
</dbReference>
<dbReference type="AlphaFoldDB" id="A0A1M6AK69"/>
<dbReference type="PANTHER" id="PTHR22604">
    <property type="entry name" value="OXIDOREDUCTASES"/>
    <property type="match status" value="1"/>
</dbReference>
<dbReference type="Gene3D" id="3.40.50.720">
    <property type="entry name" value="NAD(P)-binding Rossmann-like Domain"/>
    <property type="match status" value="1"/>
</dbReference>
<dbReference type="EMBL" id="FQZP01000001">
    <property type="protein sequence ID" value="SHI36909.1"/>
    <property type="molecule type" value="Genomic_DNA"/>
</dbReference>
<dbReference type="InterPro" id="IPR036291">
    <property type="entry name" value="NAD(P)-bd_dom_sf"/>
</dbReference>
<keyword evidence="6" id="KW-1185">Reference proteome</keyword>
<name>A0A1M6AK69_9FIRM</name>
<dbReference type="Proteomes" id="UP000324781">
    <property type="component" value="Unassembled WGS sequence"/>
</dbReference>
<dbReference type="Gene3D" id="3.30.360.10">
    <property type="entry name" value="Dihydrodipicolinate Reductase, domain 2"/>
    <property type="match status" value="1"/>
</dbReference>
<dbReference type="SUPFAM" id="SSF55347">
    <property type="entry name" value="Glyceraldehyde-3-phosphate dehydrogenase-like, C-terminal domain"/>
    <property type="match status" value="1"/>
</dbReference>
<accession>A0A1M6AK69</accession>
<dbReference type="RefSeq" id="WP_149677348.1">
    <property type="nucleotide sequence ID" value="NZ_FQZP01000001.1"/>
</dbReference>
<sequence>MKKKIGWGIMATGTIARKFCEGLKLLEDAEPVAVASRSLEKARAFSAEYGVKRAYGSYEALVQDPEVDIVYIATPHPVHYENVMLCLKAGKAVLCEKPFAMNARQAEEMIAYARGKGLFLMEAMWTRYLPAIVKVREWLSKGLIGEVRFLKADFGYRCAWDPKGRLLNPDLGGGALLDVGIYPVSFASMIFGTQPRTIKSLAHIGETRVDEQFSVIFGYEDGKIASLAGALRTDFVNDAMILGTHGRIHVPDFFYAKKATLHTSSGAEEVFGPEFEGNGYHYEAAEAMRCLRDGRLESSIMPLDETLAIMRTMDAIRSQWGLQYPCE</sequence>